<feature type="region of interest" description="Disordered" evidence="1">
    <location>
        <begin position="74"/>
        <end position="113"/>
    </location>
</feature>
<protein>
    <submittedName>
        <fullName evidence="2">Uncharacterized protein</fullName>
    </submittedName>
</protein>
<sequence>MEACTLYREAFDISSLPKELEGILRTPDSILYTPCEMPEWVNQHLFRPATKNSTSEFRVPGGLAAGTYSSCRPLIRRQQPPEGGRYPPSHAATLGRRVQQSPVESPRQGVVPT</sequence>
<dbReference type="EMBL" id="JAIMJC010000002">
    <property type="protein sequence ID" value="KAH0529774.1"/>
    <property type="molecule type" value="Genomic_DNA"/>
</dbReference>
<name>A0A9P8HRQ6_9HYPO</name>
<reference evidence="2 3" key="1">
    <citation type="submission" date="2021-08" db="EMBL/GenBank/DDBJ databases">
        <title>The highly contiguous genome resource for Trichoderma semiorbis FJ059, a fungal antagonistic to plant pathogens.</title>
        <authorList>
            <person name="Liu T."/>
        </authorList>
    </citation>
    <scope>NUCLEOTIDE SEQUENCE [LARGE SCALE GENOMIC DNA]</scope>
    <source>
        <strain evidence="2 3">FJ059</strain>
    </source>
</reference>
<evidence type="ECO:0000313" key="3">
    <source>
        <dbReference type="Proteomes" id="UP000826573"/>
    </source>
</evidence>
<comment type="caution">
    <text evidence="2">The sequence shown here is derived from an EMBL/GenBank/DDBJ whole genome shotgun (WGS) entry which is preliminary data.</text>
</comment>
<dbReference type="Proteomes" id="UP000826573">
    <property type="component" value="Unassembled WGS sequence"/>
</dbReference>
<dbReference type="AlphaFoldDB" id="A0A9P8HRQ6"/>
<evidence type="ECO:0000313" key="2">
    <source>
        <dbReference type="EMBL" id="KAH0529774.1"/>
    </source>
</evidence>
<keyword evidence="3" id="KW-1185">Reference proteome</keyword>
<accession>A0A9P8HRQ6</accession>
<proteinExistence type="predicted"/>
<organism evidence="2 3">
    <name type="scientific">Trichoderma semiorbis</name>
    <dbReference type="NCBI Taxonomy" id="1491008"/>
    <lineage>
        <taxon>Eukaryota</taxon>
        <taxon>Fungi</taxon>
        <taxon>Dikarya</taxon>
        <taxon>Ascomycota</taxon>
        <taxon>Pezizomycotina</taxon>
        <taxon>Sordariomycetes</taxon>
        <taxon>Hypocreomycetidae</taxon>
        <taxon>Hypocreales</taxon>
        <taxon>Hypocreaceae</taxon>
        <taxon>Trichoderma</taxon>
    </lineage>
</organism>
<gene>
    <name evidence="2" type="ORF">TsFJ059_004481</name>
</gene>
<evidence type="ECO:0000256" key="1">
    <source>
        <dbReference type="SAM" id="MobiDB-lite"/>
    </source>
</evidence>